<reference evidence="2" key="1">
    <citation type="journal article" date="2019" name="Int. J. Syst. Evol. Microbiol.">
        <title>The Global Catalogue of Microorganisms (GCM) 10K type strain sequencing project: providing services to taxonomists for standard genome sequencing and annotation.</title>
        <authorList>
            <consortium name="The Broad Institute Genomics Platform"/>
            <consortium name="The Broad Institute Genome Sequencing Center for Infectious Disease"/>
            <person name="Wu L."/>
            <person name="Ma J."/>
        </authorList>
    </citation>
    <scope>NUCLEOTIDE SEQUENCE [LARGE SCALE GENOMIC DNA]</scope>
    <source>
        <strain evidence="2">JCM 9373</strain>
    </source>
</reference>
<name>A0ABP6NC14_9ACTN</name>
<keyword evidence="2" id="KW-1185">Reference proteome</keyword>
<gene>
    <name evidence="1" type="ORF">GCM10010466_37780</name>
</gene>
<dbReference type="RefSeq" id="WP_344861247.1">
    <property type="nucleotide sequence ID" value="NZ_BAAAUT010000029.1"/>
</dbReference>
<evidence type="ECO:0000313" key="1">
    <source>
        <dbReference type="EMBL" id="GAA3143240.1"/>
    </source>
</evidence>
<comment type="caution">
    <text evidence="1">The sequence shown here is derived from an EMBL/GenBank/DDBJ whole genome shotgun (WGS) entry which is preliminary data.</text>
</comment>
<proteinExistence type="predicted"/>
<accession>A0ABP6NC14</accession>
<dbReference type="Proteomes" id="UP001500320">
    <property type="component" value="Unassembled WGS sequence"/>
</dbReference>
<dbReference type="EMBL" id="BAAAUT010000029">
    <property type="protein sequence ID" value="GAA3143240.1"/>
    <property type="molecule type" value="Genomic_DNA"/>
</dbReference>
<evidence type="ECO:0000313" key="2">
    <source>
        <dbReference type="Proteomes" id="UP001500320"/>
    </source>
</evidence>
<organism evidence="1 2">
    <name type="scientific">Planomonospora alba</name>
    <dbReference type="NCBI Taxonomy" id="161354"/>
    <lineage>
        <taxon>Bacteria</taxon>
        <taxon>Bacillati</taxon>
        <taxon>Actinomycetota</taxon>
        <taxon>Actinomycetes</taxon>
        <taxon>Streptosporangiales</taxon>
        <taxon>Streptosporangiaceae</taxon>
        <taxon>Planomonospora</taxon>
    </lineage>
</organism>
<protein>
    <submittedName>
        <fullName evidence="1">Uncharacterized protein</fullName>
    </submittedName>
</protein>
<sequence length="59" mass="6706">MSKKTVKYRTVGGQIVTWNHRANVNDLADYGVWECSGCGDQRDGYRFDADKHAQNCRAI</sequence>